<feature type="transmembrane region" description="Helical" evidence="7">
    <location>
        <begin position="1185"/>
        <end position="1203"/>
    </location>
</feature>
<feature type="transmembrane region" description="Helical" evidence="7">
    <location>
        <begin position="864"/>
        <end position="884"/>
    </location>
</feature>
<accession>A0A7G9GS77</accession>
<feature type="transmembrane region" description="Helical" evidence="7">
    <location>
        <begin position="789"/>
        <end position="815"/>
    </location>
</feature>
<feature type="coiled-coil region" evidence="6">
    <location>
        <begin position="596"/>
        <end position="669"/>
    </location>
</feature>
<gene>
    <name evidence="9" type="ORF">H9Q80_06870</name>
</gene>
<feature type="transmembrane region" description="Helical" evidence="7">
    <location>
        <begin position="697"/>
        <end position="715"/>
    </location>
</feature>
<evidence type="ECO:0000256" key="3">
    <source>
        <dbReference type="ARBA" id="ARBA00022692"/>
    </source>
</evidence>
<feature type="coiled-coil region" evidence="6">
    <location>
        <begin position="339"/>
        <end position="377"/>
    </location>
</feature>
<dbReference type="Pfam" id="PF02687">
    <property type="entry name" value="FtsX"/>
    <property type="match status" value="2"/>
</dbReference>
<evidence type="ECO:0000313" key="9">
    <source>
        <dbReference type="EMBL" id="QNM13659.1"/>
    </source>
</evidence>
<evidence type="ECO:0000313" key="10">
    <source>
        <dbReference type="Proteomes" id="UP000515856"/>
    </source>
</evidence>
<keyword evidence="10" id="KW-1185">Reference proteome</keyword>
<feature type="domain" description="ABC3 transporter permease C-terminal" evidence="8">
    <location>
        <begin position="698"/>
        <end position="809"/>
    </location>
</feature>
<evidence type="ECO:0000256" key="7">
    <source>
        <dbReference type="SAM" id="Phobius"/>
    </source>
</evidence>
<dbReference type="PANTHER" id="PTHR30287">
    <property type="entry name" value="MEMBRANE COMPONENT OF PREDICTED ABC SUPERFAMILY METABOLITE UPTAKE TRANSPORTER"/>
    <property type="match status" value="1"/>
</dbReference>
<protein>
    <submittedName>
        <fullName evidence="9">FtsX-like permease family protein</fullName>
    </submittedName>
</protein>
<dbReference type="InterPro" id="IPR003838">
    <property type="entry name" value="ABC3_permease_C"/>
</dbReference>
<name>A0A7G9GS77_9FIRM</name>
<dbReference type="AlphaFoldDB" id="A0A7G9GS77"/>
<evidence type="ECO:0000256" key="2">
    <source>
        <dbReference type="ARBA" id="ARBA00022475"/>
    </source>
</evidence>
<keyword evidence="3 7" id="KW-0812">Transmembrane</keyword>
<dbReference type="RefSeq" id="WP_117536336.1">
    <property type="nucleotide sequence ID" value="NZ_CP060636.1"/>
</dbReference>
<keyword evidence="6" id="KW-0175">Coiled coil</keyword>
<feature type="transmembrane region" description="Helical" evidence="7">
    <location>
        <begin position="20"/>
        <end position="37"/>
    </location>
</feature>
<feature type="transmembrane region" description="Helical" evidence="7">
    <location>
        <begin position="743"/>
        <end position="766"/>
    </location>
</feature>
<keyword evidence="2" id="KW-1003">Cell membrane</keyword>
<evidence type="ECO:0000256" key="4">
    <source>
        <dbReference type="ARBA" id="ARBA00022989"/>
    </source>
</evidence>
<dbReference type="PANTHER" id="PTHR30287:SF1">
    <property type="entry name" value="INNER MEMBRANE PROTEIN"/>
    <property type="match status" value="1"/>
</dbReference>
<dbReference type="Proteomes" id="UP000515856">
    <property type="component" value="Chromosome"/>
</dbReference>
<organism evidence="9 10">
    <name type="scientific">[Eubacterium] hominis</name>
    <dbReference type="NCBI Taxonomy" id="2764325"/>
    <lineage>
        <taxon>Bacteria</taxon>
        <taxon>Bacillati</taxon>
        <taxon>Bacillota</taxon>
        <taxon>Erysipelotrichia</taxon>
        <taxon>Erysipelotrichales</taxon>
        <taxon>Erysipelotrichaceae</taxon>
        <taxon>Amedibacillus</taxon>
    </lineage>
</organism>
<dbReference type="KEGG" id="ehn:H9Q80_06870"/>
<feature type="transmembrane region" description="Helical" evidence="7">
    <location>
        <begin position="1143"/>
        <end position="1165"/>
    </location>
</feature>
<feature type="domain" description="ABC3 transporter permease C-terminal" evidence="8">
    <location>
        <begin position="1094"/>
        <end position="1199"/>
    </location>
</feature>
<dbReference type="EMBL" id="CP060636">
    <property type="protein sequence ID" value="QNM13659.1"/>
    <property type="molecule type" value="Genomic_DNA"/>
</dbReference>
<proteinExistence type="predicted"/>
<evidence type="ECO:0000256" key="6">
    <source>
        <dbReference type="SAM" id="Coils"/>
    </source>
</evidence>
<feature type="transmembrane region" description="Helical" evidence="7">
    <location>
        <begin position="1090"/>
        <end position="1110"/>
    </location>
</feature>
<feature type="coiled-coil region" evidence="6">
    <location>
        <begin position="418"/>
        <end position="460"/>
    </location>
</feature>
<keyword evidence="4 7" id="KW-1133">Transmembrane helix</keyword>
<comment type="subcellular location">
    <subcellularLocation>
        <location evidence="1">Cell membrane</location>
        <topology evidence="1">Multi-pass membrane protein</topology>
    </subcellularLocation>
</comment>
<keyword evidence="5 7" id="KW-0472">Membrane</keyword>
<dbReference type="GO" id="GO:0005886">
    <property type="term" value="C:plasma membrane"/>
    <property type="evidence" value="ECO:0007669"/>
    <property type="project" value="UniProtKB-SubCell"/>
</dbReference>
<reference evidence="9 10" key="1">
    <citation type="submission" date="2020-08" db="EMBL/GenBank/DDBJ databases">
        <authorList>
            <person name="Liu C."/>
            <person name="Sun Q."/>
        </authorList>
    </citation>
    <scope>NUCLEOTIDE SEQUENCE [LARGE SCALE GENOMIC DNA]</scope>
    <source>
        <strain evidence="9 10">NSJ-61</strain>
    </source>
</reference>
<evidence type="ECO:0000256" key="5">
    <source>
        <dbReference type="ARBA" id="ARBA00023136"/>
    </source>
</evidence>
<evidence type="ECO:0000256" key="1">
    <source>
        <dbReference type="ARBA" id="ARBA00004651"/>
    </source>
</evidence>
<evidence type="ECO:0000259" key="8">
    <source>
        <dbReference type="Pfam" id="PF02687"/>
    </source>
</evidence>
<dbReference type="InterPro" id="IPR038766">
    <property type="entry name" value="Membrane_comp_ABC_pdt"/>
</dbReference>
<sequence length="1220" mass="138453">MNKAYWQDIWRTIVKSKKRFISILIITMLGVTMLTGLRAGCVDLRNSADDFYDKQKLYDIQVVSTLGLEDEDISALSNIDEIDQIVGSYSETHILEVQDKKQSIQLNAITKSGINEPYVLDGSLPQNTEEIAVSEKFLRNSGKKIGDIITFSDDDSKLKYQTFTISGVILDAMNISVDEGATSFRSTSNVDDTFYVQLDAFDYDVYTSLYMTLKGSRDSRSYSDTYKQMVHEVMEKIEKSIKTDRENARYQKVVDDAWKQYDKNKDQMDNEFSKGDEKLASAREELENGRIQLQKGWQELQANEQLLQEQSQTLDDEMTNAYTKLQNGFTQLDIGKQKLDEAMKQVQDGEVQLTKAKDDLKTQQDDTLIKLDQKQKEIKAQIIDLKSALQALSTQETSLSTRLQNWPQYEWETYIDAVQQAYQKIAQLQLQIQALSQQQSDDAKQQIEALTITIQMLQETLSQQYELQQQQLLSALSIQIELVKEQLEAQLKALDITSSGYETQKQIIENQIQVLETLPQATLALGIQKGQIQANLQVISNLETQLLSQKEQAVAGFSQGFSTIQEKEKQLQDGKEKTLAGYQKLYETQSLLEDSQMNLKQQQALAIQKLNNAKQQLESGKQQLLESEIQLQDGEKELSVQQHNYDKQKEEAQKKLAEGKADIEKIDKATWYVQDRNAMDSYTSVESDASSIETVGTAFPIIFLIVAILISLTTITRMVEEERGLIGTYKALGFSDMSIYSKYLIYAFSACFIGGILGDVCGFWLLPKFLFTIFQVLYKIPEYQISFDFIYGVGGVLLFVVGIMLATIIACRLELSQMPAVLMRPKAPRAGSRVILEYIPMIWKRLSFLNKVTMRNLFRFKKRMFMTIGGIMGCTALILCGFAIKDSVNELMPEQYEKIYQYDFMSVVASEEYESMKKELVEDQNIKDLIGIHMDNVKVKSKQDGQEESVSMMVIPNGESIEGYIGLKDTNGKAIALNDGIYITENVSTVLGFDKHDHIFIQNMDLIEQDVEVQKIVQNYLGNMVYMNQKTYESLFGKYEGNGYLAHFKDGYEKQTQFVETFSKKDHVLSAVSVKALRDQFSDAFTLINAVVYLITFMAAGLAFVVLFTLSTTNISERERELATIKVLGFFDKEVHLYVNKETVILTGIGILCGLPLGRVLSGMLTSALKMPSIHFAVTVYPVSYLYAALLSLCFALIVNFMTNRTLNQIDMVEALKSIE</sequence>